<sequence length="795" mass="87525">MTTQDPPQHGEDTMAVPLTLTTLPADVLNVLLDRIIRRHRHPAADLASLALTCHTVAQVVIPALYETIVVPTLPSLPLLDRTLTARADLAARVKILALGNAFLDGTQFDLSVGLSDIIKTVDGLAVANEDRIKFLGPDTQRSLIMAWMTHFAKRCPNLTGVDFSRTGSLPSGHALGFTNLAQVLRPRSGWFKPPSRGDFYVAAAPIRNSTCSTRKVGMVTAIHWGTRTINLLRSPIRPHFLNLSQLHDLIPGDDSELSKWTVRHHVLVEDEWNKSDTPGVLSQVYGVRNDSFGFGISQKRLPAAASCSISMETLANAISLRDIHGVAPCTSLSIANPYLTADSPPTMGKQHFRDFVHNLGLLKSSPWTTVTSLSLGAPLFMRDNWLDSLHQLAMIATAFPNVTSLSLQAYYPAIGDVLLACDPFLRRAHPFGRPLQQLGITRNSPKHKLAELQSVPTDPSMLRTLLKVSRASPHHLYKLIILDMGLADYHRSWRPRPILIHPGLLHGLKHANFMGTHVAVAPPRLAMPASASFPSILALGVDEQPLSLAHITLPNMQLLSLNGDLTLPNPKAATATSLVRALPKCPNLESLMIDLNQYICITSWQAAASIICKYPRLRNVCLACVRLDRNDLLALIDYLFVHPVRALRPVPMLGRVVLVNDYRKAKELEGIWVAGPDVGTVWMSDVKIPGEFHVVSSCPYTETAKARGTLHLCGVPIPWAEKPCLCGRVKMGEPGTWIYPGTGRVLEPVVCDMCCGRMDERLRSNKSGVELRCINPDIEHYPMLIYEGLWPAMRM</sequence>
<dbReference type="AlphaFoldDB" id="A0A1Y2HUL0"/>
<proteinExistence type="predicted"/>
<dbReference type="Proteomes" id="UP000193411">
    <property type="component" value="Unassembled WGS sequence"/>
</dbReference>
<name>A0A1Y2HUL0_9FUNG</name>
<dbReference type="EMBL" id="MCFL01000009">
    <property type="protein sequence ID" value="ORZ38296.1"/>
    <property type="molecule type" value="Genomic_DNA"/>
</dbReference>
<evidence type="ECO:0000313" key="2">
    <source>
        <dbReference type="Proteomes" id="UP000193411"/>
    </source>
</evidence>
<accession>A0A1Y2HUL0</accession>
<reference evidence="1 2" key="1">
    <citation type="submission" date="2016-07" db="EMBL/GenBank/DDBJ databases">
        <title>Pervasive Adenine N6-methylation of Active Genes in Fungi.</title>
        <authorList>
            <consortium name="DOE Joint Genome Institute"/>
            <person name="Mondo S.J."/>
            <person name="Dannebaum R.O."/>
            <person name="Kuo R.C."/>
            <person name="Labutti K."/>
            <person name="Haridas S."/>
            <person name="Kuo A."/>
            <person name="Salamov A."/>
            <person name="Ahrendt S.R."/>
            <person name="Lipzen A."/>
            <person name="Sullivan W."/>
            <person name="Andreopoulos W.B."/>
            <person name="Clum A."/>
            <person name="Lindquist E."/>
            <person name="Daum C."/>
            <person name="Ramamoorthy G.K."/>
            <person name="Gryganskyi A."/>
            <person name="Culley D."/>
            <person name="Magnuson J.K."/>
            <person name="James T.Y."/>
            <person name="O'Malley M.A."/>
            <person name="Stajich J.E."/>
            <person name="Spatafora J.W."/>
            <person name="Visel A."/>
            <person name="Grigoriev I.V."/>
        </authorList>
    </citation>
    <scope>NUCLEOTIDE SEQUENCE [LARGE SCALE GENOMIC DNA]</scope>
    <source>
        <strain evidence="1 2">PL171</strain>
    </source>
</reference>
<evidence type="ECO:0000313" key="1">
    <source>
        <dbReference type="EMBL" id="ORZ38296.1"/>
    </source>
</evidence>
<organism evidence="1 2">
    <name type="scientific">Catenaria anguillulae PL171</name>
    <dbReference type="NCBI Taxonomy" id="765915"/>
    <lineage>
        <taxon>Eukaryota</taxon>
        <taxon>Fungi</taxon>
        <taxon>Fungi incertae sedis</taxon>
        <taxon>Blastocladiomycota</taxon>
        <taxon>Blastocladiomycetes</taxon>
        <taxon>Blastocladiales</taxon>
        <taxon>Catenariaceae</taxon>
        <taxon>Catenaria</taxon>
    </lineage>
</organism>
<gene>
    <name evidence="1" type="ORF">BCR44DRAFT_34102</name>
</gene>
<keyword evidence="2" id="KW-1185">Reference proteome</keyword>
<protein>
    <submittedName>
        <fullName evidence="1">Uncharacterized protein</fullName>
    </submittedName>
</protein>
<dbReference type="SUPFAM" id="SSF52047">
    <property type="entry name" value="RNI-like"/>
    <property type="match status" value="1"/>
</dbReference>
<comment type="caution">
    <text evidence="1">The sequence shown here is derived from an EMBL/GenBank/DDBJ whole genome shotgun (WGS) entry which is preliminary data.</text>
</comment>